<organism evidence="8">
    <name type="scientific">Fagus sylvatica</name>
    <name type="common">Beechnut</name>
    <dbReference type="NCBI Taxonomy" id="28930"/>
    <lineage>
        <taxon>Eukaryota</taxon>
        <taxon>Viridiplantae</taxon>
        <taxon>Streptophyta</taxon>
        <taxon>Embryophyta</taxon>
        <taxon>Tracheophyta</taxon>
        <taxon>Spermatophyta</taxon>
        <taxon>Magnoliopsida</taxon>
        <taxon>eudicotyledons</taxon>
        <taxon>Gunneridae</taxon>
        <taxon>Pentapetalae</taxon>
        <taxon>rosids</taxon>
        <taxon>fabids</taxon>
        <taxon>Fagales</taxon>
        <taxon>Fagaceae</taxon>
        <taxon>Fagus</taxon>
    </lineage>
</organism>
<dbReference type="AlphaFoldDB" id="A0A2N9GVB5"/>
<feature type="signal peptide" evidence="6">
    <location>
        <begin position="1"/>
        <end position="21"/>
    </location>
</feature>
<protein>
    <recommendedName>
        <fullName evidence="7">Fe2OG dioxygenase domain-containing protein</fullName>
    </recommendedName>
</protein>
<comment type="similarity">
    <text evidence="1">Belongs to the iron/ascorbate-dependent oxidoreductase family.</text>
</comment>
<dbReference type="InterPro" id="IPR008502">
    <property type="entry name" value="Prolamin-like"/>
</dbReference>
<dbReference type="PROSITE" id="PS51471">
    <property type="entry name" value="FE2OG_OXY"/>
    <property type="match status" value="1"/>
</dbReference>
<keyword evidence="2" id="KW-0479">Metal-binding</keyword>
<evidence type="ECO:0000256" key="6">
    <source>
        <dbReference type="SAM" id="SignalP"/>
    </source>
</evidence>
<dbReference type="PANTHER" id="PTHR47991">
    <property type="entry name" value="OXOGLUTARATE/IRON-DEPENDENT DIOXYGENASE"/>
    <property type="match status" value="1"/>
</dbReference>
<sequence>MAAKSPKNIALILLFIHACLAVLVPTGLAQLPQIPGLFPFPGLGGLPGPTTQCFSSLVNIPGCLTEVFGSFINGHFGIIGSACCKAITEIEDNCLGKLFPFNPVFGPLLNSTCGQSSNTGANKLSLVPGLLPLEPLNQDIQQCWSSLSSGQGCITEIIGSLVSGKITLFGPACCKAITVISDKCWPKLFPFNPFVPSLFTNFCNNKSGRTAPSPLGTDQTIESKLSMPGATITFPRTITRAIGTRHSTMLVISYKHRRYTSLTSVTLSKSVEEMSINGYEPPQEYIVKDCRFGSIESSPSLGSIPVIDISILSLSSSHDPKEVENELEKLRSALSSSAGCFQAIGHGIPSSLLDKIREAAKHFFALPPEEKHKYSRAANEVEGYGHDRVVSEKQILDWSSRLSLMVYPEDQRRLNLWPQNPTDFKDILNEYAEKLKGMTDILFKAMEKSLNLVEGSFSSQFGDNPIMKVRFNFYPPCSRPDMVLGVKAHSDRSGTTILLQDDEVEGLQIFNDDKWINVPVIPHALVVNLGDQMQIMSNGIFKSPLHRVLTNTQKLRISVATFNEPEPDREIGPVDELIDEKRPRVYRNVKNFAAFNYECFQKGKVALDEAKV</sequence>
<dbReference type="Pfam" id="PF05617">
    <property type="entry name" value="Prolamin_like"/>
    <property type="match status" value="2"/>
</dbReference>
<evidence type="ECO:0000256" key="3">
    <source>
        <dbReference type="ARBA" id="ARBA00022729"/>
    </source>
</evidence>
<dbReference type="GO" id="GO:0031418">
    <property type="term" value="F:L-ascorbic acid binding"/>
    <property type="evidence" value="ECO:0007669"/>
    <property type="project" value="UniProtKB-KW"/>
</dbReference>
<proteinExistence type="inferred from homology"/>
<dbReference type="Gene3D" id="2.60.120.330">
    <property type="entry name" value="B-lactam Antibiotic, Isopenicillin N Synthase, Chain"/>
    <property type="match status" value="1"/>
</dbReference>
<evidence type="ECO:0000259" key="7">
    <source>
        <dbReference type="PROSITE" id="PS51471"/>
    </source>
</evidence>
<dbReference type="InterPro" id="IPR026992">
    <property type="entry name" value="DIOX_N"/>
</dbReference>
<evidence type="ECO:0000256" key="2">
    <source>
        <dbReference type="ARBA" id="ARBA00022723"/>
    </source>
</evidence>
<evidence type="ECO:0000313" key="8">
    <source>
        <dbReference type="EMBL" id="SPD03290.1"/>
    </source>
</evidence>
<dbReference type="SUPFAM" id="SSF51197">
    <property type="entry name" value="Clavaminate synthase-like"/>
    <property type="match status" value="1"/>
</dbReference>
<keyword evidence="3 6" id="KW-0732">Signal</keyword>
<evidence type="ECO:0000256" key="4">
    <source>
        <dbReference type="ARBA" id="ARBA00022896"/>
    </source>
</evidence>
<feature type="chain" id="PRO_5014951677" description="Fe2OG dioxygenase domain-containing protein" evidence="6">
    <location>
        <begin position="22"/>
        <end position="612"/>
    </location>
</feature>
<dbReference type="InterPro" id="IPR050295">
    <property type="entry name" value="Plant_2OG-oxidoreductases"/>
</dbReference>
<evidence type="ECO:0000256" key="1">
    <source>
        <dbReference type="ARBA" id="ARBA00008056"/>
    </source>
</evidence>
<dbReference type="InterPro" id="IPR005123">
    <property type="entry name" value="Oxoglu/Fe-dep_dioxygenase_dom"/>
</dbReference>
<accession>A0A2N9GVB5</accession>
<dbReference type="Pfam" id="PF03171">
    <property type="entry name" value="2OG-FeII_Oxy"/>
    <property type="match status" value="1"/>
</dbReference>
<keyword evidence="4" id="KW-0847">Vitamin C</keyword>
<evidence type="ECO:0000256" key="5">
    <source>
        <dbReference type="ARBA" id="ARBA00023004"/>
    </source>
</evidence>
<dbReference type="Pfam" id="PF14226">
    <property type="entry name" value="DIOX_N"/>
    <property type="match status" value="1"/>
</dbReference>
<feature type="domain" description="Fe2OG dioxygenase" evidence="7">
    <location>
        <begin position="465"/>
        <end position="565"/>
    </location>
</feature>
<dbReference type="InterPro" id="IPR027443">
    <property type="entry name" value="IPNS-like_sf"/>
</dbReference>
<dbReference type="InterPro" id="IPR044861">
    <property type="entry name" value="IPNS-like_FE2OG_OXY"/>
</dbReference>
<dbReference type="GO" id="GO:0046872">
    <property type="term" value="F:metal ion binding"/>
    <property type="evidence" value="ECO:0007669"/>
    <property type="project" value="UniProtKB-KW"/>
</dbReference>
<dbReference type="FunFam" id="2.60.120.330:FF:000018">
    <property type="entry name" value="2-oxoglutarate (2OG) and Fe(II)-dependent oxygenase superfamily protein"/>
    <property type="match status" value="1"/>
</dbReference>
<dbReference type="EMBL" id="OIVN01002399">
    <property type="protein sequence ID" value="SPD03290.1"/>
    <property type="molecule type" value="Genomic_DNA"/>
</dbReference>
<name>A0A2N9GVB5_FAGSY</name>
<gene>
    <name evidence="8" type="ORF">FSB_LOCUS31172</name>
</gene>
<reference evidence="8" key="1">
    <citation type="submission" date="2018-02" db="EMBL/GenBank/DDBJ databases">
        <authorList>
            <person name="Cohen D.B."/>
            <person name="Kent A.D."/>
        </authorList>
    </citation>
    <scope>NUCLEOTIDE SEQUENCE</scope>
</reference>
<keyword evidence="5" id="KW-0408">Iron</keyword>